<dbReference type="AlphaFoldDB" id="A0AAV2MH99"/>
<reference evidence="1 2" key="1">
    <citation type="submission" date="2024-04" db="EMBL/GenBank/DDBJ databases">
        <authorList>
            <person name="Waldvogel A.-M."/>
            <person name="Schoenle A."/>
        </authorList>
    </citation>
    <scope>NUCLEOTIDE SEQUENCE [LARGE SCALE GENOMIC DNA]</scope>
</reference>
<gene>
    <name evidence="1" type="ORF">KC01_LOCUS39060</name>
</gene>
<accession>A0AAV2MH99</accession>
<organism evidence="1 2">
    <name type="scientific">Knipowitschia caucasica</name>
    <name type="common">Caucasian dwarf goby</name>
    <name type="synonym">Pomatoschistus caucasicus</name>
    <dbReference type="NCBI Taxonomy" id="637954"/>
    <lineage>
        <taxon>Eukaryota</taxon>
        <taxon>Metazoa</taxon>
        <taxon>Chordata</taxon>
        <taxon>Craniata</taxon>
        <taxon>Vertebrata</taxon>
        <taxon>Euteleostomi</taxon>
        <taxon>Actinopterygii</taxon>
        <taxon>Neopterygii</taxon>
        <taxon>Teleostei</taxon>
        <taxon>Neoteleostei</taxon>
        <taxon>Acanthomorphata</taxon>
        <taxon>Gobiaria</taxon>
        <taxon>Gobiiformes</taxon>
        <taxon>Gobioidei</taxon>
        <taxon>Gobiidae</taxon>
        <taxon>Gobiinae</taxon>
        <taxon>Knipowitschia</taxon>
    </lineage>
</organism>
<dbReference type="Proteomes" id="UP001497482">
    <property type="component" value="Chromosome 8"/>
</dbReference>
<sequence>MSSGKHFICIPRRTQPHSPVWICDTPHGDPTMPFASSFSAKLFHKVRRWEVQSGEASLNYLCSYSTLIKRSLPLSRPPCTNSPQAQWTAELCDITGDISVESVVQSVLAGAALLQRATAHWLKNTASASLPPPAPLPPGPSAPLPPCPPASLPPCPPASLPPCPPAPLPPCPSAPLPPCLSAPLPPCLSAPLPPCPSAPLPLCPPAPLPLCPPAPCTALPPP</sequence>
<protein>
    <submittedName>
        <fullName evidence="1">Uncharacterized protein</fullName>
    </submittedName>
</protein>
<dbReference type="EMBL" id="OZ035830">
    <property type="protein sequence ID" value="CAL1612765.1"/>
    <property type="molecule type" value="Genomic_DNA"/>
</dbReference>
<name>A0AAV2MH99_KNICA</name>
<evidence type="ECO:0000313" key="2">
    <source>
        <dbReference type="Proteomes" id="UP001497482"/>
    </source>
</evidence>
<evidence type="ECO:0000313" key="1">
    <source>
        <dbReference type="EMBL" id="CAL1612765.1"/>
    </source>
</evidence>
<proteinExistence type="predicted"/>
<keyword evidence="2" id="KW-1185">Reference proteome</keyword>